<evidence type="ECO:0000313" key="3">
    <source>
        <dbReference type="WBParaSite" id="HPBE_0000851401-mRNA-1"/>
    </source>
</evidence>
<dbReference type="AlphaFoldDB" id="A0A3P8BV91"/>
<dbReference type="Proteomes" id="UP000050761">
    <property type="component" value="Unassembled WGS sequence"/>
</dbReference>
<evidence type="ECO:0000313" key="2">
    <source>
        <dbReference type="Proteomes" id="UP000050761"/>
    </source>
</evidence>
<gene>
    <name evidence="1" type="ORF">HPBE_LOCUS8515</name>
</gene>
<accession>A0A3P8BV91</accession>
<dbReference type="EMBL" id="UZAH01026171">
    <property type="protein sequence ID" value="VDO76645.1"/>
    <property type="molecule type" value="Genomic_DNA"/>
</dbReference>
<proteinExistence type="predicted"/>
<reference evidence="1 2" key="1">
    <citation type="submission" date="2018-11" db="EMBL/GenBank/DDBJ databases">
        <authorList>
            <consortium name="Pathogen Informatics"/>
        </authorList>
    </citation>
    <scope>NUCLEOTIDE SEQUENCE [LARGE SCALE GENOMIC DNA]</scope>
</reference>
<protein>
    <submittedName>
        <fullName evidence="3">DUF5641 domain-containing protein</fullName>
    </submittedName>
</protein>
<dbReference type="WBParaSite" id="HPBE_0000851401-mRNA-1">
    <property type="protein sequence ID" value="HPBE_0000851401-mRNA-1"/>
    <property type="gene ID" value="HPBE_0000851401"/>
</dbReference>
<organism evidence="1">
    <name type="scientific">Heligmosomoides polygyrus</name>
    <name type="common">Parasitic roundworm</name>
    <dbReference type="NCBI Taxonomy" id="6339"/>
    <lineage>
        <taxon>Eukaryota</taxon>
        <taxon>Metazoa</taxon>
        <taxon>Ecdysozoa</taxon>
        <taxon>Nematoda</taxon>
        <taxon>Chromadorea</taxon>
        <taxon>Rhabditida</taxon>
        <taxon>Rhabditina</taxon>
        <taxon>Rhabditomorpha</taxon>
        <taxon>Strongyloidea</taxon>
        <taxon>Heligmosomidae</taxon>
        <taxon>Heligmosomoides</taxon>
    </lineage>
</organism>
<evidence type="ECO:0000313" key="1">
    <source>
        <dbReference type="EMBL" id="VDO76645.1"/>
    </source>
</evidence>
<reference evidence="3" key="2">
    <citation type="submission" date="2019-09" db="UniProtKB">
        <authorList>
            <consortium name="WormBaseParasite"/>
        </authorList>
    </citation>
    <scope>IDENTIFICATION</scope>
</reference>
<sequence length="137" mass="15345">MWPLSVWGNVTVKHLELKASIPAERKDNVLTTTSGRFLRSEQHKAQHFNTEDHAYDEVLTLATYYGPDRSSAEQKRSSRKDLAGGCVLLCESTTSARSPWSANSFALEELKASRRHRSEIVVESIAALKTMLRLALS</sequence>
<name>A0A3P8BV91_HELPZ</name>
<keyword evidence="2" id="KW-1185">Reference proteome</keyword>